<feature type="compositionally biased region" description="Low complexity" evidence="3">
    <location>
        <begin position="250"/>
        <end position="261"/>
    </location>
</feature>
<evidence type="ECO:0000259" key="4">
    <source>
        <dbReference type="Pfam" id="PF07808"/>
    </source>
</evidence>
<sequence>MTEVSYAESKYLGGDSSHTHLVKGLDYALLHKMRAEEGRQVSAEKGAAGSGSESEDEPRAPTALRPRRLAAPAARSPLAAAVHEFLLGSGAAAATAATGRQDRVDLFQPQRMSFEYDLEAHGALLPTATVRAKEDCPKPVARISGAADAKVLERVIKLLSYMSAGGESKVPAKKLASDPAPDPIVPAGLRVAGSLRHGAAAHETTALEETAAEQSSAPVPETAVEQAGSDEDEDIFGDAGDDYKPERRGPTAPAAPSAAAPPKRDYFGSQRGIVDLLPPLPPGSDDGYGFYDVLGGFADSDDEGGADPTLGTEDKKDQPRKAQMQRQREEAKERGKLEAELGKIRNLMEEKGHSHASAFEKRARQRAKPDQAAGLQKKRRI</sequence>
<evidence type="ECO:0000313" key="5">
    <source>
        <dbReference type="EMBL" id="KAK2077856.1"/>
    </source>
</evidence>
<keyword evidence="6" id="KW-1185">Reference proteome</keyword>
<dbReference type="InterPro" id="IPR039896">
    <property type="entry name" value="Red-like"/>
</dbReference>
<evidence type="ECO:0000256" key="2">
    <source>
        <dbReference type="ARBA" id="ARBA00023242"/>
    </source>
</evidence>
<accession>A0AAD9IGA4</accession>
<feature type="domain" description="RED-like N-terminal" evidence="4">
    <location>
        <begin position="6"/>
        <end position="173"/>
    </location>
</feature>
<evidence type="ECO:0000256" key="3">
    <source>
        <dbReference type="SAM" id="MobiDB-lite"/>
    </source>
</evidence>
<dbReference type="GO" id="GO:0005634">
    <property type="term" value="C:nucleus"/>
    <property type="evidence" value="ECO:0007669"/>
    <property type="project" value="UniProtKB-SubCell"/>
</dbReference>
<feature type="compositionally biased region" description="Acidic residues" evidence="3">
    <location>
        <begin position="228"/>
        <end position="240"/>
    </location>
</feature>
<gene>
    <name evidence="5" type="ORF">QBZ16_003724</name>
</gene>
<dbReference type="Pfam" id="PF07808">
    <property type="entry name" value="RED_N"/>
    <property type="match status" value="1"/>
</dbReference>
<feature type="region of interest" description="Disordered" evidence="3">
    <location>
        <begin position="38"/>
        <end position="65"/>
    </location>
</feature>
<comment type="subcellular location">
    <subcellularLocation>
        <location evidence="1">Nucleus</location>
    </subcellularLocation>
</comment>
<dbReference type="InterPro" id="IPR012916">
    <property type="entry name" value="RED_N"/>
</dbReference>
<name>A0AAD9IGA4_PROWI</name>
<reference evidence="5" key="1">
    <citation type="submission" date="2021-01" db="EMBL/GenBank/DDBJ databases">
        <authorList>
            <person name="Eckstrom K.M.E."/>
        </authorList>
    </citation>
    <scope>NUCLEOTIDE SEQUENCE</scope>
    <source>
        <strain evidence="5">UVCC 0001</strain>
    </source>
</reference>
<keyword evidence="2" id="KW-0539">Nucleus</keyword>
<evidence type="ECO:0000313" key="6">
    <source>
        <dbReference type="Proteomes" id="UP001255856"/>
    </source>
</evidence>
<dbReference type="AlphaFoldDB" id="A0AAD9IGA4"/>
<proteinExistence type="predicted"/>
<protein>
    <recommendedName>
        <fullName evidence="4">RED-like N-terminal domain-containing protein</fullName>
    </recommendedName>
</protein>
<evidence type="ECO:0000256" key="1">
    <source>
        <dbReference type="ARBA" id="ARBA00004123"/>
    </source>
</evidence>
<feature type="compositionally biased region" description="Basic and acidic residues" evidence="3">
    <location>
        <begin position="312"/>
        <end position="362"/>
    </location>
</feature>
<dbReference type="EMBL" id="JASFZW010000005">
    <property type="protein sequence ID" value="KAK2077856.1"/>
    <property type="molecule type" value="Genomic_DNA"/>
</dbReference>
<dbReference type="Proteomes" id="UP001255856">
    <property type="component" value="Unassembled WGS sequence"/>
</dbReference>
<feature type="region of interest" description="Disordered" evidence="3">
    <location>
        <begin position="207"/>
        <end position="381"/>
    </location>
</feature>
<comment type="caution">
    <text evidence="5">The sequence shown here is derived from an EMBL/GenBank/DDBJ whole genome shotgun (WGS) entry which is preliminary data.</text>
</comment>
<organism evidence="5 6">
    <name type="scientific">Prototheca wickerhamii</name>
    <dbReference type="NCBI Taxonomy" id="3111"/>
    <lineage>
        <taxon>Eukaryota</taxon>
        <taxon>Viridiplantae</taxon>
        <taxon>Chlorophyta</taxon>
        <taxon>core chlorophytes</taxon>
        <taxon>Trebouxiophyceae</taxon>
        <taxon>Chlorellales</taxon>
        <taxon>Chlorellaceae</taxon>
        <taxon>Prototheca</taxon>
    </lineage>
</organism>
<dbReference type="PANTHER" id="PTHR12765">
    <property type="entry name" value="RED PROTEIN IK FACTOR CYTOKINE IK"/>
    <property type="match status" value="1"/>
</dbReference>